<reference evidence="2" key="1">
    <citation type="submission" date="2023-06" db="EMBL/GenBank/DDBJ databases">
        <title>Genome-scale phylogeny and comparative genomics of the fungal order Sordariales.</title>
        <authorList>
            <consortium name="Lawrence Berkeley National Laboratory"/>
            <person name="Hensen N."/>
            <person name="Bonometti L."/>
            <person name="Westerberg I."/>
            <person name="Brannstrom I.O."/>
            <person name="Guillou S."/>
            <person name="Cros-Aarteil S."/>
            <person name="Calhoun S."/>
            <person name="Haridas S."/>
            <person name="Kuo A."/>
            <person name="Mondo S."/>
            <person name="Pangilinan J."/>
            <person name="Riley R."/>
            <person name="LaButti K."/>
            <person name="Andreopoulos B."/>
            <person name="Lipzen A."/>
            <person name="Chen C."/>
            <person name="Yanf M."/>
            <person name="Daum C."/>
            <person name="Ng V."/>
            <person name="Clum A."/>
            <person name="Steindorff A."/>
            <person name="Ohm R."/>
            <person name="Martin F."/>
            <person name="Silar P."/>
            <person name="Natvig D."/>
            <person name="Lalanne C."/>
            <person name="Gautier V."/>
            <person name="Ament-velasquez S.L."/>
            <person name="Kruys A."/>
            <person name="Hutchinson M.I."/>
            <person name="Powell A.J."/>
            <person name="Barry K."/>
            <person name="Miller A.N."/>
            <person name="Grigoriev I.V."/>
            <person name="Debuchy R."/>
            <person name="Gladieux P."/>
            <person name="Thoren M.H."/>
            <person name="Johannesson H."/>
        </authorList>
    </citation>
    <scope>NUCLEOTIDE SEQUENCE</scope>
    <source>
        <strain evidence="2">SMH3187-1</strain>
    </source>
</reference>
<evidence type="ECO:0000313" key="2">
    <source>
        <dbReference type="EMBL" id="KAK0738337.1"/>
    </source>
</evidence>
<organism evidence="2 3">
    <name type="scientific">Schizothecium vesticola</name>
    <dbReference type="NCBI Taxonomy" id="314040"/>
    <lineage>
        <taxon>Eukaryota</taxon>
        <taxon>Fungi</taxon>
        <taxon>Dikarya</taxon>
        <taxon>Ascomycota</taxon>
        <taxon>Pezizomycotina</taxon>
        <taxon>Sordariomycetes</taxon>
        <taxon>Sordariomycetidae</taxon>
        <taxon>Sordariales</taxon>
        <taxon>Schizotheciaceae</taxon>
        <taxon>Schizothecium</taxon>
    </lineage>
</organism>
<evidence type="ECO:0000256" key="1">
    <source>
        <dbReference type="SAM" id="MobiDB-lite"/>
    </source>
</evidence>
<feature type="region of interest" description="Disordered" evidence="1">
    <location>
        <begin position="18"/>
        <end position="46"/>
    </location>
</feature>
<protein>
    <submittedName>
        <fullName evidence="2">Uncharacterized protein</fullName>
    </submittedName>
</protein>
<proteinExistence type="predicted"/>
<accession>A0AA40EH29</accession>
<keyword evidence="3" id="KW-1185">Reference proteome</keyword>
<evidence type="ECO:0000313" key="3">
    <source>
        <dbReference type="Proteomes" id="UP001172155"/>
    </source>
</evidence>
<name>A0AA40EH29_9PEZI</name>
<sequence length="210" mass="22363">MLSVCMRSMKGAYITRSVGDMNRSTGGERSPALAHDSGLDSTAQHGTTLGSRSTAFHFAMALCVFETDDAAAQVSPTEPRLAMTAADLSMADGLNGRTLASCVFGRWPPGKKQATSTPFPCLEHGKMFRVFFSPCQACLIILSRRRVTFSREAGALDGFNPLRIGRMRAGQTHPAAHKSDGMLRPAFPPGTPSQSYARVLVPGPAMLGTA</sequence>
<dbReference type="Proteomes" id="UP001172155">
    <property type="component" value="Unassembled WGS sequence"/>
</dbReference>
<dbReference type="EMBL" id="JAUKUD010000007">
    <property type="protein sequence ID" value="KAK0738337.1"/>
    <property type="molecule type" value="Genomic_DNA"/>
</dbReference>
<dbReference type="AlphaFoldDB" id="A0AA40EH29"/>
<gene>
    <name evidence="2" type="ORF">B0T18DRAFT_244323</name>
</gene>
<comment type="caution">
    <text evidence="2">The sequence shown here is derived from an EMBL/GenBank/DDBJ whole genome shotgun (WGS) entry which is preliminary data.</text>
</comment>